<accession>A0A6P7MF41</accession>
<keyword evidence="2" id="KW-1185">Reference proteome</keyword>
<protein>
    <submittedName>
        <fullName evidence="3">Uncharacterized protein LOC114854395 isoform X1</fullName>
    </submittedName>
</protein>
<organism evidence="2 3">
    <name type="scientific">Betta splendens</name>
    <name type="common">Siamese fighting fish</name>
    <dbReference type="NCBI Taxonomy" id="158456"/>
    <lineage>
        <taxon>Eukaryota</taxon>
        <taxon>Metazoa</taxon>
        <taxon>Chordata</taxon>
        <taxon>Craniata</taxon>
        <taxon>Vertebrata</taxon>
        <taxon>Euteleostomi</taxon>
        <taxon>Actinopterygii</taxon>
        <taxon>Neopterygii</taxon>
        <taxon>Teleostei</taxon>
        <taxon>Neoteleostei</taxon>
        <taxon>Acanthomorphata</taxon>
        <taxon>Anabantaria</taxon>
        <taxon>Anabantiformes</taxon>
        <taxon>Anabantoidei</taxon>
        <taxon>Osphronemidae</taxon>
        <taxon>Betta</taxon>
    </lineage>
</organism>
<evidence type="ECO:0000256" key="1">
    <source>
        <dbReference type="SAM" id="MobiDB-lite"/>
    </source>
</evidence>
<dbReference type="OrthoDB" id="9908060at2759"/>
<dbReference type="AlphaFoldDB" id="A0A6P7MF41"/>
<proteinExistence type="predicted"/>
<sequence length="323" mass="35361">MADSASLEVLAAEEEREFQNILTMIGGKERIYLVGDANGGKCADEDGAAALQEFLRDMFHGAESNGQPRSSPSGGRGDHASAAHAPSSTEPVKCGDVCVRVKPEDRDVRSSPAAQDTQNDTRPSRNGSARRVATRRTDVYSQKRAIESRVIMFIFRETFLSNRLCLKEILKDVKARTKVATGPRPALIGLIRTRQENAESRRSAQILERLIRSVFHKHPPETIWVDCFIPKNEANMLSIKKNTCQVISSSQTADNTRDDGSLLFWPIQCLPWPQRRGAGDQGNDTSASSQRGCTGTAEENIPLKASSSSAVRHVDGGPAREDS</sequence>
<dbReference type="RefSeq" id="XP_029004559.1">
    <property type="nucleotide sequence ID" value="XM_029148726.3"/>
</dbReference>
<dbReference type="InParanoid" id="A0A6P7MF41"/>
<evidence type="ECO:0000313" key="2">
    <source>
        <dbReference type="Proteomes" id="UP000515150"/>
    </source>
</evidence>
<gene>
    <name evidence="3" type="primary">LOC114854395</name>
</gene>
<dbReference type="Proteomes" id="UP000515150">
    <property type="component" value="Chromosome 4"/>
</dbReference>
<feature type="compositionally biased region" description="Polar residues" evidence="1">
    <location>
        <begin position="112"/>
        <end position="127"/>
    </location>
</feature>
<dbReference type="KEGG" id="bspl:114854395"/>
<dbReference type="GeneID" id="114854395"/>
<reference evidence="3" key="1">
    <citation type="submission" date="2025-08" db="UniProtKB">
        <authorList>
            <consortium name="RefSeq"/>
        </authorList>
    </citation>
    <scope>IDENTIFICATION</scope>
</reference>
<feature type="compositionally biased region" description="Polar residues" evidence="1">
    <location>
        <begin position="282"/>
        <end position="293"/>
    </location>
</feature>
<feature type="compositionally biased region" description="Basic and acidic residues" evidence="1">
    <location>
        <begin position="99"/>
        <end position="109"/>
    </location>
</feature>
<feature type="region of interest" description="Disordered" evidence="1">
    <location>
        <begin position="61"/>
        <end position="137"/>
    </location>
</feature>
<name>A0A6P7MF41_BETSP</name>
<feature type="compositionally biased region" description="Basic and acidic residues" evidence="1">
    <location>
        <begin position="312"/>
        <end position="323"/>
    </location>
</feature>
<dbReference type="PANTHER" id="PTHR35675">
    <property type="entry name" value="HYPOTHETICAL PROTEIN LOC100362216"/>
    <property type="match status" value="1"/>
</dbReference>
<evidence type="ECO:0000313" key="3">
    <source>
        <dbReference type="RefSeq" id="XP_029004559.1"/>
    </source>
</evidence>
<dbReference type="PANTHER" id="PTHR35675:SF1">
    <property type="entry name" value="RIKEN CDNA 2810459M11 GENE"/>
    <property type="match status" value="1"/>
</dbReference>
<feature type="region of interest" description="Disordered" evidence="1">
    <location>
        <begin position="274"/>
        <end position="323"/>
    </location>
</feature>